<feature type="transmembrane region" description="Helical" evidence="1">
    <location>
        <begin position="21"/>
        <end position="42"/>
    </location>
</feature>
<proteinExistence type="predicted"/>
<reference evidence="2" key="1">
    <citation type="submission" date="2022-05" db="EMBL/GenBank/DDBJ databases">
        <title>Sphingomonas sp. strain RMG20 Genome sequencing and assembly.</title>
        <authorList>
            <person name="Kim I."/>
        </authorList>
    </citation>
    <scope>NUCLEOTIDE SEQUENCE</scope>
    <source>
        <strain evidence="2">RMG20</strain>
    </source>
</reference>
<feature type="transmembrane region" description="Helical" evidence="1">
    <location>
        <begin position="119"/>
        <end position="139"/>
    </location>
</feature>
<keyword evidence="1" id="KW-1133">Transmembrane helix</keyword>
<evidence type="ECO:0008006" key="4">
    <source>
        <dbReference type="Google" id="ProtNLM"/>
    </source>
</evidence>
<protein>
    <recommendedName>
        <fullName evidence="4">Glycerophosphoryl diester phosphodiesterase membrane domain-containing protein</fullName>
    </recommendedName>
</protein>
<evidence type="ECO:0000313" key="3">
    <source>
        <dbReference type="Proteomes" id="UP001055580"/>
    </source>
</evidence>
<accession>A0ABY4TU70</accession>
<feature type="transmembrane region" description="Helical" evidence="1">
    <location>
        <begin position="77"/>
        <end position="98"/>
    </location>
</feature>
<dbReference type="Proteomes" id="UP001055580">
    <property type="component" value="Chromosome"/>
</dbReference>
<feature type="transmembrane region" description="Helical" evidence="1">
    <location>
        <begin position="151"/>
        <end position="177"/>
    </location>
</feature>
<dbReference type="RefSeq" id="WP_250752670.1">
    <property type="nucleotide sequence ID" value="NZ_CP098401.1"/>
</dbReference>
<feature type="transmembrane region" description="Helical" evidence="1">
    <location>
        <begin position="189"/>
        <end position="213"/>
    </location>
</feature>
<evidence type="ECO:0000256" key="1">
    <source>
        <dbReference type="SAM" id="Phobius"/>
    </source>
</evidence>
<organism evidence="2 3">
    <name type="scientific">Sphingomonas donggukensis</name>
    <dbReference type="NCBI Taxonomy" id="2949093"/>
    <lineage>
        <taxon>Bacteria</taxon>
        <taxon>Pseudomonadati</taxon>
        <taxon>Pseudomonadota</taxon>
        <taxon>Alphaproteobacteria</taxon>
        <taxon>Sphingomonadales</taxon>
        <taxon>Sphingomonadaceae</taxon>
        <taxon>Sphingomonas</taxon>
    </lineage>
</organism>
<sequence length="261" mass="26906">MKLPFTTAFGDAWAAWRRDTALLLPLAGLTMFLPQLAVLLLVPPLPPMATPEDGQMTEAAAQAWADAFTLWAGQHGIWYALAPAVGLFGALAVMALYLDRQRPTLGGALARGAMLFLRYLLASILIAIAAIGILMPGAASRLLLAAMIAPAFYILGRTMLAGPVIVAQAPVGAVAAIRRSWALTRGHGWMLAATYAAILMGAQLVGGVFLSLAAMGTGSAGANPVVATVFDGAAAVVTSAAALTLALVQVALYRRLASKGT</sequence>
<keyword evidence="3" id="KW-1185">Reference proteome</keyword>
<gene>
    <name evidence="2" type="ORF">M9980_01635</name>
</gene>
<keyword evidence="1" id="KW-0812">Transmembrane</keyword>
<evidence type="ECO:0000313" key="2">
    <source>
        <dbReference type="EMBL" id="URW75960.1"/>
    </source>
</evidence>
<name>A0ABY4TU70_9SPHN</name>
<keyword evidence="1" id="KW-0472">Membrane</keyword>
<feature type="transmembrane region" description="Helical" evidence="1">
    <location>
        <begin position="233"/>
        <end position="253"/>
    </location>
</feature>
<dbReference type="EMBL" id="CP098401">
    <property type="protein sequence ID" value="URW75960.1"/>
    <property type="molecule type" value="Genomic_DNA"/>
</dbReference>